<dbReference type="AlphaFoldDB" id="A0A1C5H4B9"/>
<reference evidence="1 2" key="1">
    <citation type="submission" date="2016-06" db="EMBL/GenBank/DDBJ databases">
        <authorList>
            <person name="Kjaerup R.B."/>
            <person name="Dalgaard T.S."/>
            <person name="Juul-Madsen H.R."/>
        </authorList>
    </citation>
    <scope>NUCLEOTIDE SEQUENCE [LARGE SCALE GENOMIC DNA]</scope>
    <source>
        <strain evidence="1 2">DSM 45097</strain>
    </source>
</reference>
<dbReference type="EMBL" id="LT607751">
    <property type="protein sequence ID" value="SCG40886.1"/>
    <property type="molecule type" value="Genomic_DNA"/>
</dbReference>
<name>A0A1C5H4B9_9ACTN</name>
<keyword evidence="2" id="KW-1185">Reference proteome</keyword>
<evidence type="ECO:0008006" key="3">
    <source>
        <dbReference type="Google" id="ProtNLM"/>
    </source>
</evidence>
<evidence type="ECO:0000313" key="1">
    <source>
        <dbReference type="EMBL" id="SCG40886.1"/>
    </source>
</evidence>
<accession>A0A1C5H4B9</accession>
<dbReference type="Proteomes" id="UP000198210">
    <property type="component" value="Chromosome I"/>
</dbReference>
<gene>
    <name evidence="1" type="ORF">GA0074704_1044</name>
</gene>
<organism evidence="1 2">
    <name type="scientific">Micromonospora siamensis</name>
    <dbReference type="NCBI Taxonomy" id="299152"/>
    <lineage>
        <taxon>Bacteria</taxon>
        <taxon>Bacillati</taxon>
        <taxon>Actinomycetota</taxon>
        <taxon>Actinomycetes</taxon>
        <taxon>Micromonosporales</taxon>
        <taxon>Micromonosporaceae</taxon>
        <taxon>Micromonospora</taxon>
    </lineage>
</organism>
<proteinExistence type="predicted"/>
<protein>
    <recommendedName>
        <fullName evidence="3">Fibronectin type-III domain-containing protein</fullName>
    </recommendedName>
</protein>
<evidence type="ECO:0000313" key="2">
    <source>
        <dbReference type="Proteomes" id="UP000198210"/>
    </source>
</evidence>
<sequence>MQSPLRQSAASAVSDYVGNLTPGTTYSLSAWTLDTSGRYSPRVTTRAVGTRTTISSNVTTLYYGQSFVLTGRLTRVDSGAGVPGALVELQARRLGTTSFQVVATGRSSSTGGLSANFIPQWGTEYKWVYRGSSGGGQNSSGDSLIGQASPLRTISVTSLVSTYLPVDKITLGQSAVLSGTVAPNHAGQAVYLQRLDNGAWKDVAGTKLSSTSAYSFTLKPSAKGTYYYRVRKPGDVDHLVSYSNRRTLTVS</sequence>